<dbReference type="SUPFAM" id="SSF47616">
    <property type="entry name" value="GST C-terminal domain-like"/>
    <property type="match status" value="1"/>
</dbReference>
<protein>
    <recommendedName>
        <fullName evidence="4">GST N-terminal domain-containing protein</fullName>
    </recommendedName>
</protein>
<dbReference type="PANTHER" id="PTHR32419:SF6">
    <property type="entry name" value="GLUTATHIONE S-TRANSFERASE OMEGA-LIKE 1-RELATED"/>
    <property type="match status" value="1"/>
</dbReference>
<evidence type="ECO:0000256" key="3">
    <source>
        <dbReference type="PIRSR" id="PIRSR015753-3"/>
    </source>
</evidence>
<feature type="site" description="Lowers pKa of active site Cys" evidence="3">
    <location>
        <position position="360"/>
    </location>
</feature>
<dbReference type="CDD" id="cd03190">
    <property type="entry name" value="GST_C_Omega_like"/>
    <property type="match status" value="1"/>
</dbReference>
<feature type="active site" description="Nucleophile" evidence="1">
    <location>
        <position position="60"/>
    </location>
</feature>
<dbReference type="SUPFAM" id="SSF52833">
    <property type="entry name" value="Thioredoxin-like"/>
    <property type="match status" value="1"/>
</dbReference>
<dbReference type="Gene3D" id="3.40.30.10">
    <property type="entry name" value="Glutaredoxin"/>
    <property type="match status" value="1"/>
</dbReference>
<dbReference type="GO" id="GO:0004364">
    <property type="term" value="F:glutathione transferase activity"/>
    <property type="evidence" value="ECO:0007669"/>
    <property type="project" value="EnsemblFungi"/>
</dbReference>
<accession>A7TQ30</accession>
<dbReference type="HOGENOM" id="CLU_037263_0_1_1"/>
<dbReference type="PIRSF" id="PIRSF015753">
    <property type="entry name" value="GST"/>
    <property type="match status" value="1"/>
</dbReference>
<feature type="binding site" evidence="2">
    <location>
        <begin position="184"/>
        <end position="185"/>
    </location>
    <ligand>
        <name>glutathione</name>
        <dbReference type="ChEBI" id="CHEBI:57925"/>
    </ligand>
</feature>
<evidence type="ECO:0000313" key="6">
    <source>
        <dbReference type="Proteomes" id="UP000000267"/>
    </source>
</evidence>
<feature type="domain" description="GST N-terminal" evidence="4">
    <location>
        <begin position="59"/>
        <end position="193"/>
    </location>
</feature>
<dbReference type="PANTHER" id="PTHR32419">
    <property type="entry name" value="GLUTATHIONYL-HYDROQUINONE REDUCTASE"/>
    <property type="match status" value="1"/>
</dbReference>
<dbReference type="Proteomes" id="UP000000267">
    <property type="component" value="Unassembled WGS sequence"/>
</dbReference>
<dbReference type="OrthoDB" id="2309723at2759"/>
<feature type="binding site" evidence="2">
    <location>
        <begin position="166"/>
        <end position="169"/>
    </location>
    <ligand>
        <name>glutathione</name>
        <dbReference type="ChEBI" id="CHEBI:57925"/>
    </ligand>
</feature>
<keyword evidence="6" id="KW-1185">Reference proteome</keyword>
<dbReference type="InterPro" id="IPR047047">
    <property type="entry name" value="GST_Omega-like_C"/>
</dbReference>
<dbReference type="InterPro" id="IPR036282">
    <property type="entry name" value="Glutathione-S-Trfase_C_sf"/>
</dbReference>
<dbReference type="OMA" id="YQLFVSY"/>
<gene>
    <name evidence="5" type="ORF">Kpol_489p16</name>
</gene>
<dbReference type="InterPro" id="IPR016639">
    <property type="entry name" value="GST_Omega/GSH"/>
</dbReference>
<reference evidence="5 6" key="1">
    <citation type="journal article" date="2007" name="Proc. Natl. Acad. Sci. U.S.A.">
        <title>Independent sorting-out of thousands of duplicated gene pairs in two yeast species descended from a whole-genome duplication.</title>
        <authorList>
            <person name="Scannell D.R."/>
            <person name="Frank A.C."/>
            <person name="Conant G.C."/>
            <person name="Byrne K.P."/>
            <person name="Woolfit M."/>
            <person name="Wolfe K.H."/>
        </authorList>
    </citation>
    <scope>NUCLEOTIDE SEQUENCE [LARGE SCALE GENOMIC DNA]</scope>
    <source>
        <strain evidence="6">ATCC 22028 / DSM 70294 / BCRC 21397 / CBS 2163 / NBRC 10782 / NRRL Y-8283 / UCD 57-17</strain>
    </source>
</reference>
<dbReference type="InParanoid" id="A7TQ30"/>
<dbReference type="eggNOG" id="KOG2903">
    <property type="taxonomic scope" value="Eukaryota"/>
</dbReference>
<sequence length="385" mass="45137">MNLIKNSKLYKYFYEAPEEDTAKSGQFIDRTTHFREIISPSHPIYKPEEGRYWLYASLACPWAHRTLITRALKGLNKVIGVSIVHWYMDERGWKFIPVNPDFPMDPDDSFRIDGGVKTTGNDISTPTGDISNNRNLLNVDGTYDRNYDFESLSELYLLSDPSYNGKYTVPVLWDLKTKTIVNNESADIIRILNSGVFNEFIDFDTECLHHKIIDVYPKPLRQEIDKFNEWVLEYINEGVYKVGFAEDQEEYEKHVKNLFEHLDKVEDLLEKKYDLLSQVHNDQQSILKEFYTVGSQLTEADIRLYTTMVRFDPVYVQHFKCNLRTIRDGYPFIDLWLRNLYWNHGEFRNTTNFNHLKLSYTRGQPSINPLGITALGPMPDIPQIQ</sequence>
<organism evidence="6">
    <name type="scientific">Vanderwaltozyma polyspora (strain ATCC 22028 / DSM 70294 / BCRC 21397 / CBS 2163 / NBRC 10782 / NRRL Y-8283 / UCD 57-17)</name>
    <name type="common">Kluyveromyces polysporus</name>
    <dbReference type="NCBI Taxonomy" id="436907"/>
    <lineage>
        <taxon>Eukaryota</taxon>
        <taxon>Fungi</taxon>
        <taxon>Dikarya</taxon>
        <taxon>Ascomycota</taxon>
        <taxon>Saccharomycotina</taxon>
        <taxon>Saccharomycetes</taxon>
        <taxon>Saccharomycetales</taxon>
        <taxon>Saccharomycetaceae</taxon>
        <taxon>Vanderwaltozyma</taxon>
    </lineage>
</organism>
<feature type="site" description="Lowers pKa of active site Cys" evidence="3">
    <location>
        <position position="315"/>
    </location>
</feature>
<evidence type="ECO:0000256" key="2">
    <source>
        <dbReference type="PIRSR" id="PIRSR015753-2"/>
    </source>
</evidence>
<proteinExistence type="predicted"/>
<dbReference type="KEGG" id="vpo:Kpol_489p16"/>
<dbReference type="InterPro" id="IPR004045">
    <property type="entry name" value="Glutathione_S-Trfase_N"/>
</dbReference>
<dbReference type="GO" id="GO:0005777">
    <property type="term" value="C:peroxisome"/>
    <property type="evidence" value="ECO:0007669"/>
    <property type="project" value="EnsemblFungi"/>
</dbReference>
<feature type="active site" description="Proton donor/acceptor" evidence="1">
    <location>
        <position position="240"/>
    </location>
</feature>
<dbReference type="Pfam" id="PF13410">
    <property type="entry name" value="GST_C_2"/>
    <property type="match status" value="1"/>
</dbReference>
<dbReference type="EMBL" id="DS480451">
    <property type="protein sequence ID" value="EDO15635.1"/>
    <property type="molecule type" value="Genomic_DNA"/>
</dbReference>
<evidence type="ECO:0000313" key="5">
    <source>
        <dbReference type="EMBL" id="EDO15635.1"/>
    </source>
</evidence>
<dbReference type="RefSeq" id="XP_001643493.1">
    <property type="nucleotide sequence ID" value="XM_001643443.1"/>
</dbReference>
<feature type="binding site" evidence="2">
    <location>
        <position position="93"/>
    </location>
    <ligand>
        <name>glutathione</name>
        <dbReference type="ChEBI" id="CHEBI:57925"/>
    </ligand>
</feature>
<dbReference type="Gene3D" id="1.20.1050.10">
    <property type="match status" value="1"/>
</dbReference>
<evidence type="ECO:0000256" key="1">
    <source>
        <dbReference type="PIRSR" id="PIRSR015753-1"/>
    </source>
</evidence>
<dbReference type="InterPro" id="IPR036249">
    <property type="entry name" value="Thioredoxin-like_sf"/>
</dbReference>
<evidence type="ECO:0000259" key="4">
    <source>
        <dbReference type="Pfam" id="PF13409"/>
    </source>
</evidence>
<dbReference type="Pfam" id="PF13409">
    <property type="entry name" value="GST_N_2"/>
    <property type="match status" value="1"/>
</dbReference>
<dbReference type="STRING" id="436907.A7TQ30"/>
<dbReference type="AlphaFoldDB" id="A7TQ30"/>
<dbReference type="GeneID" id="5543721"/>
<name>A7TQ30_VANPO</name>
<dbReference type="PhylomeDB" id="A7TQ30"/>